<sequence>MIKHHPDDIMLGKFVEGDLPASIAAAVAVHVDMCPKCKAKCEALTEQQAERVFSSNGHVSITHSEECSQSHTSEHNAFETAEFCSSLSIEQMVSEITENDEIDLAVESREETISVQGTQYKLPRALTNLAMGKWTSIGNLARARLALDEEPIRASLLQIQPGGSVPEHTHKGFELTLLLEGHFKDDMGEYGPGDFIMLDGSKTHSPITDDGCLCYTVANDAQHFTQGLNKLLNPIGSLIY</sequence>
<accession>A0A3E0TYP1</accession>
<dbReference type="AlphaFoldDB" id="A0A3E0TYP1"/>
<gene>
    <name evidence="2" type="ORF">DXX94_01650</name>
</gene>
<dbReference type="EMBL" id="QUOT01000001">
    <property type="protein sequence ID" value="REL29529.1"/>
    <property type="molecule type" value="Genomic_DNA"/>
</dbReference>
<comment type="caution">
    <text evidence="2">The sequence shown here is derived from an EMBL/GenBank/DDBJ whole genome shotgun (WGS) entry which is preliminary data.</text>
</comment>
<dbReference type="InterPro" id="IPR011051">
    <property type="entry name" value="RmlC_Cupin_sf"/>
</dbReference>
<evidence type="ECO:0000259" key="1">
    <source>
        <dbReference type="Pfam" id="PF12973"/>
    </source>
</evidence>
<keyword evidence="3" id="KW-1185">Reference proteome</keyword>
<proteinExistence type="predicted"/>
<dbReference type="Pfam" id="PF12973">
    <property type="entry name" value="Cupin_7"/>
    <property type="match status" value="1"/>
</dbReference>
<dbReference type="SUPFAM" id="SSF51182">
    <property type="entry name" value="RmlC-like cupins"/>
    <property type="match status" value="1"/>
</dbReference>
<dbReference type="Proteomes" id="UP000256899">
    <property type="component" value="Unassembled WGS sequence"/>
</dbReference>
<dbReference type="InterPro" id="IPR012807">
    <property type="entry name" value="Anti-sigma_ChrR"/>
</dbReference>
<dbReference type="Gene3D" id="1.10.10.1320">
    <property type="entry name" value="Anti-sigma factor, zinc-finger domain"/>
    <property type="match status" value="1"/>
</dbReference>
<protein>
    <submittedName>
        <fullName evidence="2">Transcriptional regulator</fullName>
    </submittedName>
</protein>
<dbReference type="Gene3D" id="2.60.120.10">
    <property type="entry name" value="Jelly Rolls"/>
    <property type="match status" value="1"/>
</dbReference>
<dbReference type="NCBIfam" id="TIGR02451">
    <property type="entry name" value="anti_sig_ChrR"/>
    <property type="match status" value="1"/>
</dbReference>
<dbReference type="CDD" id="cd20301">
    <property type="entry name" value="cupin_ChrR"/>
    <property type="match status" value="1"/>
</dbReference>
<organism evidence="2 3">
    <name type="scientific">Thalassotalea euphylliae</name>
    <dbReference type="NCBI Taxonomy" id="1655234"/>
    <lineage>
        <taxon>Bacteria</taxon>
        <taxon>Pseudomonadati</taxon>
        <taxon>Pseudomonadota</taxon>
        <taxon>Gammaproteobacteria</taxon>
        <taxon>Alteromonadales</taxon>
        <taxon>Colwelliaceae</taxon>
        <taxon>Thalassotalea</taxon>
    </lineage>
</organism>
<evidence type="ECO:0000313" key="3">
    <source>
        <dbReference type="Proteomes" id="UP000256899"/>
    </source>
</evidence>
<dbReference type="RefSeq" id="WP_116013447.1">
    <property type="nucleotide sequence ID" value="NZ_QUOT01000001.1"/>
</dbReference>
<dbReference type="InterPro" id="IPR025979">
    <property type="entry name" value="ChrR-like_cupin_dom"/>
</dbReference>
<name>A0A3E0TYP1_9GAMM</name>
<dbReference type="InterPro" id="IPR041916">
    <property type="entry name" value="Anti_sigma_zinc_sf"/>
</dbReference>
<reference evidence="3" key="1">
    <citation type="submission" date="2018-08" db="EMBL/GenBank/DDBJ databases">
        <title>Thalassotalea euphylliae genome.</title>
        <authorList>
            <person name="Summers S."/>
            <person name="Rice S.A."/>
            <person name="Freckelton M.L."/>
            <person name="Nedved B.T."/>
            <person name="Hadfield M.G."/>
        </authorList>
    </citation>
    <scope>NUCLEOTIDE SEQUENCE [LARGE SCALE GENOMIC DNA]</scope>
    <source>
        <strain evidence="3">H3</strain>
    </source>
</reference>
<feature type="domain" description="ChrR-like cupin" evidence="1">
    <location>
        <begin position="145"/>
        <end position="217"/>
    </location>
</feature>
<dbReference type="InterPro" id="IPR014710">
    <property type="entry name" value="RmlC-like_jellyroll"/>
</dbReference>
<evidence type="ECO:0000313" key="2">
    <source>
        <dbReference type="EMBL" id="REL29529.1"/>
    </source>
</evidence>